<evidence type="ECO:0000256" key="1">
    <source>
        <dbReference type="SAM" id="Phobius"/>
    </source>
</evidence>
<sequence length="68" mass="8180">MENRHPKRVEDYTTANMVLIFVNLLWVFVALWSFWGLGVVLILAMLLNHLITRIDIVRRRRDNRFRGI</sequence>
<keyword evidence="1" id="KW-0812">Transmembrane</keyword>
<keyword evidence="1" id="KW-1133">Transmembrane helix</keyword>
<protein>
    <recommendedName>
        <fullName evidence="4">Histidinol phosphate aminotransferase</fullName>
    </recommendedName>
</protein>
<proteinExistence type="predicted"/>
<accession>A0A239K358</accession>
<feature type="transmembrane region" description="Helical" evidence="1">
    <location>
        <begin position="35"/>
        <end position="56"/>
    </location>
</feature>
<name>A0A239K358_9RHOB</name>
<gene>
    <name evidence="2" type="ORF">SAMN04488078_106011</name>
</gene>
<evidence type="ECO:0000313" key="2">
    <source>
        <dbReference type="EMBL" id="SNT12112.1"/>
    </source>
</evidence>
<reference evidence="2 3" key="1">
    <citation type="submission" date="2017-06" db="EMBL/GenBank/DDBJ databases">
        <authorList>
            <person name="Kim H.J."/>
            <person name="Triplett B.A."/>
        </authorList>
    </citation>
    <scope>NUCLEOTIDE SEQUENCE [LARGE SCALE GENOMIC DNA]</scope>
    <source>
        <strain evidence="2 3">DSM 11445</strain>
    </source>
</reference>
<organism evidence="2 3">
    <name type="scientific">Antarctobacter heliothermus</name>
    <dbReference type="NCBI Taxonomy" id="74033"/>
    <lineage>
        <taxon>Bacteria</taxon>
        <taxon>Pseudomonadati</taxon>
        <taxon>Pseudomonadota</taxon>
        <taxon>Alphaproteobacteria</taxon>
        <taxon>Rhodobacterales</taxon>
        <taxon>Roseobacteraceae</taxon>
        <taxon>Antarctobacter</taxon>
    </lineage>
</organism>
<dbReference type="EMBL" id="FZON01000060">
    <property type="protein sequence ID" value="SNT12112.1"/>
    <property type="molecule type" value="Genomic_DNA"/>
</dbReference>
<dbReference type="AlphaFoldDB" id="A0A239K358"/>
<dbReference type="OrthoDB" id="7875256at2"/>
<evidence type="ECO:0000313" key="3">
    <source>
        <dbReference type="Proteomes" id="UP000198440"/>
    </source>
</evidence>
<keyword evidence="1" id="KW-0472">Membrane</keyword>
<dbReference type="RefSeq" id="WP_089279851.1">
    <property type="nucleotide sequence ID" value="NZ_FZON01000060.1"/>
</dbReference>
<dbReference type="Proteomes" id="UP000198440">
    <property type="component" value="Unassembled WGS sequence"/>
</dbReference>
<evidence type="ECO:0008006" key="4">
    <source>
        <dbReference type="Google" id="ProtNLM"/>
    </source>
</evidence>
<feature type="transmembrane region" description="Helical" evidence="1">
    <location>
        <begin position="12"/>
        <end position="29"/>
    </location>
</feature>